<organism evidence="3 4">
    <name type="scientific">Chlamydomonas eustigma</name>
    <dbReference type="NCBI Taxonomy" id="1157962"/>
    <lineage>
        <taxon>Eukaryota</taxon>
        <taxon>Viridiplantae</taxon>
        <taxon>Chlorophyta</taxon>
        <taxon>core chlorophytes</taxon>
        <taxon>Chlorophyceae</taxon>
        <taxon>CS clade</taxon>
        <taxon>Chlamydomonadales</taxon>
        <taxon>Chlamydomonadaceae</taxon>
        <taxon>Chlamydomonas</taxon>
    </lineage>
</organism>
<evidence type="ECO:0000313" key="4">
    <source>
        <dbReference type="Proteomes" id="UP000232323"/>
    </source>
</evidence>
<keyword evidence="4" id="KW-1185">Reference proteome</keyword>
<dbReference type="InterPro" id="IPR016064">
    <property type="entry name" value="NAD/diacylglycerol_kinase_sf"/>
</dbReference>
<dbReference type="OrthoDB" id="530923at2759"/>
<dbReference type="InterPro" id="IPR017438">
    <property type="entry name" value="ATP-NAD_kinase_N"/>
</dbReference>
<dbReference type="SMART" id="SM00046">
    <property type="entry name" value="DAGKc"/>
    <property type="match status" value="1"/>
</dbReference>
<dbReference type="PROSITE" id="PS50146">
    <property type="entry name" value="DAGK"/>
    <property type="match status" value="1"/>
</dbReference>
<dbReference type="InterPro" id="IPR001206">
    <property type="entry name" value="Diacylglycerol_kinase_cat_dom"/>
</dbReference>
<dbReference type="Pfam" id="PF00781">
    <property type="entry name" value="DAGK_cat"/>
    <property type="match status" value="1"/>
</dbReference>
<accession>A0A250XLM4</accession>
<dbReference type="GO" id="GO:0016301">
    <property type="term" value="F:kinase activity"/>
    <property type="evidence" value="ECO:0007669"/>
    <property type="project" value="InterPro"/>
</dbReference>
<evidence type="ECO:0000256" key="1">
    <source>
        <dbReference type="SAM" id="MobiDB-lite"/>
    </source>
</evidence>
<feature type="domain" description="DAGKc" evidence="2">
    <location>
        <begin position="188"/>
        <end position="335"/>
    </location>
</feature>
<dbReference type="AlphaFoldDB" id="A0A250XLM4"/>
<feature type="region of interest" description="Disordered" evidence="1">
    <location>
        <begin position="589"/>
        <end position="616"/>
    </location>
</feature>
<dbReference type="GO" id="GO:0006665">
    <property type="term" value="P:sphingolipid metabolic process"/>
    <property type="evidence" value="ECO:0007669"/>
    <property type="project" value="UniProtKB-ARBA"/>
</dbReference>
<name>A0A250XLM4_9CHLO</name>
<dbReference type="PANTHER" id="PTHR12358:SF54">
    <property type="entry name" value="SPHINGOSINE KINASE RELATED PROTEIN"/>
    <property type="match status" value="1"/>
</dbReference>
<comment type="caution">
    <text evidence="3">The sequence shown here is derived from an EMBL/GenBank/DDBJ whole genome shotgun (WGS) entry which is preliminary data.</text>
</comment>
<evidence type="ECO:0000259" key="2">
    <source>
        <dbReference type="PROSITE" id="PS50146"/>
    </source>
</evidence>
<dbReference type="Proteomes" id="UP000232323">
    <property type="component" value="Unassembled WGS sequence"/>
</dbReference>
<feature type="compositionally biased region" description="Low complexity" evidence="1">
    <location>
        <begin position="601"/>
        <end position="612"/>
    </location>
</feature>
<dbReference type="GO" id="GO:0016020">
    <property type="term" value="C:membrane"/>
    <property type="evidence" value="ECO:0007669"/>
    <property type="project" value="GOC"/>
</dbReference>
<dbReference type="PANTHER" id="PTHR12358">
    <property type="entry name" value="SPHINGOSINE KINASE"/>
    <property type="match status" value="1"/>
</dbReference>
<feature type="region of interest" description="Disordered" evidence="1">
    <location>
        <begin position="480"/>
        <end position="527"/>
    </location>
</feature>
<proteinExistence type="predicted"/>
<evidence type="ECO:0000313" key="3">
    <source>
        <dbReference type="EMBL" id="GAX83936.1"/>
    </source>
</evidence>
<dbReference type="STRING" id="1157962.A0A250XLM4"/>
<dbReference type="Gene3D" id="2.60.200.40">
    <property type="match status" value="2"/>
</dbReference>
<dbReference type="SUPFAM" id="SSF111331">
    <property type="entry name" value="NAD kinase/diacylglycerol kinase-like"/>
    <property type="match status" value="1"/>
</dbReference>
<sequence>MIHKRKDSDLNEEPWIMPPPDFNETSAIVSPTSINHSTTLTRQSKKEPLLSKDYVGGVLSPSSSVQTVEGCQEAWFLHRGVRVVCKRSSTRISIRGTASFSLAMCCSGSGDSINVQIPYDEILSAWLVPQGECCSPCLDYSFKIYSLARDRRRPSSWSVREHALSTSALDQAKEWVVAINAAVAMNTDRPRSLMVFLNPVSGSWQARQFWEGKALPVFNKARVKCTVIETERCGHAIEMIAGMNNEELAQYQGLVAVGGDGLFQELVMGLMKQRGTTGSPLSQAALRMRVGHIPGGSTDAVAYTLHNTRSVEAAALHIALGDRCALDVARVDAKDGSHRHFVCQAAYGFLGDVMKFSEGLRVLGPSRYDLAGALMYLQLKTYKMYISYRLAADTWVDKEVVCTSHCQVCQEARNEAPLSCTPDGMPTTTSQNSQSRAAANAFLADGHDRQHGASSGLPPLSSSPLPPSAFAVAWAATTQPFSSQPHAGRRPPQQQQESSSTNRTGNQLESGGAPLHHMYQGDAPGSKSYANSGINKGFVAEGSAASTTSQAAGSSALLIKAGTAGSHEGPGACTASTATCSASGKLLSGSMSDNGREPLGSTISTKCSTTTSNGLQHEEGGMALDDACSSQRLPGDCISGNVGKLQGGDWTSVEGEFVSVMSVVTPCRSDKSVQGIIPSAHLADGRMYLVLVRKCNHLQYLRFLITLSSRGLYDLCLPYVRVLPVTAVNVKPIGEESHWNVDGELLSNNCVSILVQRGLVDVFARGVEVPAPVG</sequence>
<protein>
    <recommendedName>
        <fullName evidence="2">DAGKc domain-containing protein</fullName>
    </recommendedName>
</protein>
<reference evidence="3 4" key="1">
    <citation type="submission" date="2017-08" db="EMBL/GenBank/DDBJ databases">
        <title>Acidophilic green algal genome provides insights into adaptation to an acidic environment.</title>
        <authorList>
            <person name="Hirooka S."/>
            <person name="Hirose Y."/>
            <person name="Kanesaki Y."/>
            <person name="Higuchi S."/>
            <person name="Fujiwara T."/>
            <person name="Onuma R."/>
            <person name="Era A."/>
            <person name="Ohbayashi R."/>
            <person name="Uzuka A."/>
            <person name="Nozaki H."/>
            <person name="Yoshikawa H."/>
            <person name="Miyagishima S.Y."/>
        </authorList>
    </citation>
    <scope>NUCLEOTIDE SEQUENCE [LARGE SCALE GENOMIC DNA]</scope>
    <source>
        <strain evidence="3 4">NIES-2499</strain>
    </source>
</reference>
<feature type="compositionally biased region" description="Polar residues" evidence="1">
    <location>
        <begin position="497"/>
        <end position="509"/>
    </location>
</feature>
<gene>
    <name evidence="3" type="ORF">CEUSTIGMA_g11360.t1</name>
</gene>
<dbReference type="Gene3D" id="3.40.50.10330">
    <property type="entry name" value="Probable inorganic polyphosphate/atp-NAD kinase, domain 1"/>
    <property type="match status" value="1"/>
</dbReference>
<dbReference type="EMBL" id="BEGY01000111">
    <property type="protein sequence ID" value="GAX83936.1"/>
    <property type="molecule type" value="Genomic_DNA"/>
</dbReference>
<dbReference type="InterPro" id="IPR050187">
    <property type="entry name" value="Lipid_Phosphate_FormReg"/>
</dbReference>